<evidence type="ECO:0000259" key="1">
    <source>
        <dbReference type="SMART" id="SM00245"/>
    </source>
</evidence>
<accession>A0A9D1KD55</accession>
<organism evidence="2 3">
    <name type="scientific">Candidatus Caccoplasma intestinavium</name>
    <dbReference type="NCBI Taxonomy" id="2840716"/>
    <lineage>
        <taxon>Bacteria</taxon>
        <taxon>Pseudomonadati</taxon>
        <taxon>Bacteroidota</taxon>
        <taxon>Bacteroidia</taxon>
        <taxon>Bacteroidales</taxon>
        <taxon>Bacteroidaceae</taxon>
        <taxon>Bacteroidaceae incertae sedis</taxon>
        <taxon>Candidatus Caccoplasma</taxon>
    </lineage>
</organism>
<comment type="caution">
    <text evidence="2">The sequence shown here is derived from an EMBL/GenBank/DDBJ whole genome shotgun (WGS) entry which is preliminary data.</text>
</comment>
<evidence type="ECO:0000313" key="2">
    <source>
        <dbReference type="EMBL" id="HIT38891.1"/>
    </source>
</evidence>
<reference evidence="2" key="2">
    <citation type="journal article" date="2021" name="PeerJ">
        <title>Extensive microbial diversity within the chicken gut microbiome revealed by metagenomics and culture.</title>
        <authorList>
            <person name="Gilroy R."/>
            <person name="Ravi A."/>
            <person name="Getino M."/>
            <person name="Pursley I."/>
            <person name="Horton D.L."/>
            <person name="Alikhan N.F."/>
            <person name="Baker D."/>
            <person name="Gharbi K."/>
            <person name="Hall N."/>
            <person name="Watson M."/>
            <person name="Adriaenssens E.M."/>
            <person name="Foster-Nyarko E."/>
            <person name="Jarju S."/>
            <person name="Secka A."/>
            <person name="Antonio M."/>
            <person name="Oren A."/>
            <person name="Chaudhuri R.R."/>
            <person name="La Ragione R."/>
            <person name="Hildebrand F."/>
            <person name="Pallen M.J."/>
        </authorList>
    </citation>
    <scope>NUCLEOTIDE SEQUENCE</scope>
    <source>
        <strain evidence="2">21143</strain>
    </source>
</reference>
<reference evidence="2" key="1">
    <citation type="submission" date="2020-10" db="EMBL/GenBank/DDBJ databases">
        <authorList>
            <person name="Gilroy R."/>
        </authorList>
    </citation>
    <scope>NUCLEOTIDE SEQUENCE</scope>
    <source>
        <strain evidence="2">21143</strain>
    </source>
</reference>
<dbReference type="GO" id="GO:0006508">
    <property type="term" value="P:proteolysis"/>
    <property type="evidence" value="ECO:0007669"/>
    <property type="project" value="InterPro"/>
</dbReference>
<dbReference type="Gene3D" id="3.90.226.10">
    <property type="entry name" value="2-enoyl-CoA Hydratase, Chain A, domain 1"/>
    <property type="match status" value="1"/>
</dbReference>
<dbReference type="Proteomes" id="UP000886722">
    <property type="component" value="Unassembled WGS sequence"/>
</dbReference>
<dbReference type="EMBL" id="DVKT01000018">
    <property type="protein sequence ID" value="HIT38891.1"/>
    <property type="molecule type" value="Genomic_DNA"/>
</dbReference>
<feature type="domain" description="Tail specific protease" evidence="1">
    <location>
        <begin position="196"/>
        <end position="377"/>
    </location>
</feature>
<dbReference type="AlphaFoldDB" id="A0A9D1KD55"/>
<gene>
    <name evidence="2" type="ORF">IAD06_02460</name>
</gene>
<proteinExistence type="predicted"/>
<dbReference type="InterPro" id="IPR029045">
    <property type="entry name" value="ClpP/crotonase-like_dom_sf"/>
</dbReference>
<sequence length="397" mass="45535">MKKHFILFLLFIGIIPVSQAQISKSEMRTDLYFLRDTLPAKHLNLFAKISRSDFEKSIVSLDARIDTLDEESFFTEIFQIIKAIGDEHTRFRPDLSPYRLPIRFTLFKEGCFVTEAHQSELLLGKLIAINGIDMEEIINRFKKILYDENPSYFDISLPQYLNNTYILKGLGITQTKDSITCTFLNTDHKTISAVLKPDLKAKLRKAPSSTGLRAFKGKGIYGQIYDKEQNLIYVYYRSCQQDKKYPFSTFTRELLDTIANRHPQKLIIDLRYNGGGNSSIMDPLIDSLQNGYLSREHKLYVLIGKQTFSSALLNAMSLKKQCQAILVGEATAGSVNHYGEVRTFELPYSQAIVTYSTKYFETWKGHDGALIPDKTIPASVEDFKRGRDSVLEYIYRQ</sequence>
<dbReference type="GO" id="GO:0008236">
    <property type="term" value="F:serine-type peptidase activity"/>
    <property type="evidence" value="ECO:0007669"/>
    <property type="project" value="InterPro"/>
</dbReference>
<evidence type="ECO:0000313" key="3">
    <source>
        <dbReference type="Proteomes" id="UP000886722"/>
    </source>
</evidence>
<name>A0A9D1KD55_9BACT</name>
<protein>
    <recommendedName>
        <fullName evidence="1">Tail specific protease domain-containing protein</fullName>
    </recommendedName>
</protein>
<dbReference type="SMART" id="SM00245">
    <property type="entry name" value="TSPc"/>
    <property type="match status" value="1"/>
</dbReference>
<dbReference type="SUPFAM" id="SSF52096">
    <property type="entry name" value="ClpP/crotonase"/>
    <property type="match status" value="1"/>
</dbReference>
<dbReference type="InterPro" id="IPR005151">
    <property type="entry name" value="Tail-specific_protease"/>
</dbReference>